<dbReference type="SUPFAM" id="SSF56645">
    <property type="entry name" value="Acyl-CoA dehydrogenase NM domain-like"/>
    <property type="match status" value="1"/>
</dbReference>
<evidence type="ECO:0000256" key="2">
    <source>
        <dbReference type="ARBA" id="ARBA00009347"/>
    </source>
</evidence>
<dbReference type="GO" id="GO:0005737">
    <property type="term" value="C:cytoplasm"/>
    <property type="evidence" value="ECO:0007669"/>
    <property type="project" value="TreeGrafter"/>
</dbReference>
<evidence type="ECO:0000259" key="9">
    <source>
        <dbReference type="Pfam" id="PF02771"/>
    </source>
</evidence>
<keyword evidence="4 6" id="KW-0274">FAD</keyword>
<evidence type="ECO:0000259" key="8">
    <source>
        <dbReference type="Pfam" id="PF02770"/>
    </source>
</evidence>
<accession>A0A2S2BZ46</accession>
<dbReference type="GO" id="GO:0003995">
    <property type="term" value="F:acyl-CoA dehydrogenase activity"/>
    <property type="evidence" value="ECO:0007669"/>
    <property type="project" value="TreeGrafter"/>
</dbReference>
<evidence type="ECO:0000313" key="10">
    <source>
        <dbReference type="EMBL" id="AWK73897.1"/>
    </source>
</evidence>
<keyword evidence="3 6" id="KW-0285">Flavoprotein</keyword>
<gene>
    <name evidence="10" type="ORF">CBI38_22380</name>
</gene>
<evidence type="ECO:0000256" key="6">
    <source>
        <dbReference type="RuleBase" id="RU362125"/>
    </source>
</evidence>
<dbReference type="KEGG" id="roz:CBI38_22380"/>
<dbReference type="Proteomes" id="UP000245711">
    <property type="component" value="Chromosome"/>
</dbReference>
<dbReference type="Pfam" id="PF02771">
    <property type="entry name" value="Acyl-CoA_dh_N"/>
    <property type="match status" value="1"/>
</dbReference>
<feature type="domain" description="Acyl-CoA oxidase/dehydrogenase middle" evidence="8">
    <location>
        <begin position="129"/>
        <end position="227"/>
    </location>
</feature>
<evidence type="ECO:0000256" key="5">
    <source>
        <dbReference type="ARBA" id="ARBA00023002"/>
    </source>
</evidence>
<feature type="domain" description="Acyl-CoA dehydrogenase/oxidase N-terminal" evidence="9">
    <location>
        <begin position="15"/>
        <end position="125"/>
    </location>
</feature>
<dbReference type="PANTHER" id="PTHR48083">
    <property type="entry name" value="MEDIUM-CHAIN SPECIFIC ACYL-COA DEHYDROGENASE, MITOCHONDRIAL-RELATED"/>
    <property type="match status" value="1"/>
</dbReference>
<dbReference type="Gene3D" id="2.40.110.10">
    <property type="entry name" value="Butyryl-CoA Dehydrogenase, subunit A, domain 2"/>
    <property type="match status" value="1"/>
</dbReference>
<dbReference type="InterPro" id="IPR037069">
    <property type="entry name" value="AcylCoA_DH/ox_N_sf"/>
</dbReference>
<dbReference type="Gene3D" id="1.10.540.10">
    <property type="entry name" value="Acyl-CoA dehydrogenase/oxidase, N-terminal domain"/>
    <property type="match status" value="1"/>
</dbReference>
<protein>
    <submittedName>
        <fullName evidence="10">Acyl-CoA dehydrogenase</fullName>
    </submittedName>
</protein>
<dbReference type="EMBL" id="CP021354">
    <property type="protein sequence ID" value="AWK73897.1"/>
    <property type="molecule type" value="Genomic_DNA"/>
</dbReference>
<dbReference type="InterPro" id="IPR050741">
    <property type="entry name" value="Acyl-CoA_dehydrogenase"/>
</dbReference>
<proteinExistence type="inferred from homology"/>
<comment type="cofactor">
    <cofactor evidence="1 6">
        <name>FAD</name>
        <dbReference type="ChEBI" id="CHEBI:57692"/>
    </cofactor>
</comment>
<dbReference type="CDD" id="cd00567">
    <property type="entry name" value="ACAD"/>
    <property type="match status" value="1"/>
</dbReference>
<dbReference type="Gene3D" id="1.20.140.10">
    <property type="entry name" value="Butyryl-CoA Dehydrogenase, subunit A, domain 3"/>
    <property type="match status" value="1"/>
</dbReference>
<dbReference type="PIRSF" id="PIRSF016578">
    <property type="entry name" value="HsaA"/>
    <property type="match status" value="1"/>
</dbReference>
<dbReference type="InterPro" id="IPR006091">
    <property type="entry name" value="Acyl-CoA_Oxase/DH_mid-dom"/>
</dbReference>
<organism evidence="10 11">
    <name type="scientific">Rhodococcus oxybenzonivorans</name>
    <dbReference type="NCBI Taxonomy" id="1990687"/>
    <lineage>
        <taxon>Bacteria</taxon>
        <taxon>Bacillati</taxon>
        <taxon>Actinomycetota</taxon>
        <taxon>Actinomycetes</taxon>
        <taxon>Mycobacteriales</taxon>
        <taxon>Nocardiaceae</taxon>
        <taxon>Rhodococcus</taxon>
    </lineage>
</organism>
<dbReference type="InterPro" id="IPR046373">
    <property type="entry name" value="Acyl-CoA_Oxase/DH_mid-dom_sf"/>
</dbReference>
<dbReference type="FunFam" id="1.20.140.10:FF:000012">
    <property type="entry name" value="Acyl-CoA dehydrogenase fadE12"/>
    <property type="match status" value="1"/>
</dbReference>
<dbReference type="Pfam" id="PF02770">
    <property type="entry name" value="Acyl-CoA_dh_M"/>
    <property type="match status" value="1"/>
</dbReference>
<evidence type="ECO:0000259" key="7">
    <source>
        <dbReference type="Pfam" id="PF00441"/>
    </source>
</evidence>
<dbReference type="OrthoDB" id="8876745at2"/>
<dbReference type="InterPro" id="IPR009075">
    <property type="entry name" value="AcylCo_DH/oxidase_C"/>
</dbReference>
<dbReference type="Pfam" id="PF00441">
    <property type="entry name" value="Acyl-CoA_dh_1"/>
    <property type="match status" value="1"/>
</dbReference>
<dbReference type="AlphaFoldDB" id="A0A2S2BZ46"/>
<dbReference type="InterPro" id="IPR036250">
    <property type="entry name" value="AcylCo_DH-like_C"/>
</dbReference>
<dbReference type="InterPro" id="IPR013786">
    <property type="entry name" value="AcylCoA_DH/ox_N"/>
</dbReference>
<dbReference type="GO" id="GO:0033539">
    <property type="term" value="P:fatty acid beta-oxidation using acyl-CoA dehydrogenase"/>
    <property type="evidence" value="ECO:0007669"/>
    <property type="project" value="TreeGrafter"/>
</dbReference>
<evidence type="ECO:0000256" key="3">
    <source>
        <dbReference type="ARBA" id="ARBA00022630"/>
    </source>
</evidence>
<dbReference type="GO" id="GO:0050660">
    <property type="term" value="F:flavin adenine dinucleotide binding"/>
    <property type="evidence" value="ECO:0007669"/>
    <property type="project" value="InterPro"/>
</dbReference>
<sequence>MTIKQEHLPITTLGHDDIREAVRAINAKFPLEYWSAKEEHREFPQDYFEEFVKSGFTTMTVPEEYGGGGASISQAAAMLEEVGAGGGATAACSTVHSSHIALSSIIKYGSAELKQKYLERMVAGELAVSFGVTEPDAGTDTSRISTSAVRQGDHYVVNGQKVWNSHAQRAEKCLLLCRTSSRGADGTEHTSGMSMLMADLKVPEVTIKKIPKLGRNAVDSNEVWFHDLPVPVSDLVGEEGQGFRQILASVNSERILLAAECVGMGRWCLERGVAYAGERVVFGRTIGKNQSVQHPLADSYIQLCAAGLAVRQAADAYDRGAPAKEIGRLANMAKYLASEAAFRTADAVMQVHGGYSFATEYHIGRHWIELRPHRIAPVNNQMVLNFMSEKVLGLEKSY</sequence>
<comment type="similarity">
    <text evidence="2 6">Belongs to the acyl-CoA dehydrogenase family.</text>
</comment>
<feature type="domain" description="Acyl-CoA dehydrogenase/oxidase C-terminal" evidence="7">
    <location>
        <begin position="240"/>
        <end position="389"/>
    </location>
</feature>
<dbReference type="InterPro" id="IPR009100">
    <property type="entry name" value="AcylCoA_DH/oxidase_NM_dom_sf"/>
</dbReference>
<evidence type="ECO:0000313" key="11">
    <source>
        <dbReference type="Proteomes" id="UP000245711"/>
    </source>
</evidence>
<dbReference type="RefSeq" id="WP_109332355.1">
    <property type="nucleotide sequence ID" value="NZ_CP021354.1"/>
</dbReference>
<dbReference type="SUPFAM" id="SSF47203">
    <property type="entry name" value="Acyl-CoA dehydrogenase C-terminal domain-like"/>
    <property type="match status" value="1"/>
</dbReference>
<keyword evidence="5 6" id="KW-0560">Oxidoreductase</keyword>
<evidence type="ECO:0000256" key="4">
    <source>
        <dbReference type="ARBA" id="ARBA00022827"/>
    </source>
</evidence>
<dbReference type="PANTHER" id="PTHR48083:SF1">
    <property type="entry name" value="DEHYDROGENASE, PUTATIVE (AFU_ORTHOLOGUE AFUA_7G06510)-RELATED"/>
    <property type="match status" value="1"/>
</dbReference>
<evidence type="ECO:0000256" key="1">
    <source>
        <dbReference type="ARBA" id="ARBA00001974"/>
    </source>
</evidence>
<reference evidence="10 11" key="1">
    <citation type="submission" date="2017-05" db="EMBL/GenBank/DDBJ databases">
        <title>Isolation of Rhodococcus sp. S2-17 biodegrading of BP-3.</title>
        <authorList>
            <person name="Lee Y."/>
            <person name="Kim K.H."/>
            <person name="Chun B.H."/>
            <person name="Jung H.S."/>
            <person name="Jeon C.O."/>
        </authorList>
    </citation>
    <scope>NUCLEOTIDE SEQUENCE [LARGE SCALE GENOMIC DNA]</scope>
    <source>
        <strain evidence="10 11">S2-17</strain>
    </source>
</reference>
<keyword evidence="11" id="KW-1185">Reference proteome</keyword>
<name>A0A2S2BZ46_9NOCA</name>